<dbReference type="AlphaFoldDB" id="A0A4R0IM30"/>
<dbReference type="EMBL" id="SJKD01000019">
    <property type="protein sequence ID" value="TCC33867.1"/>
    <property type="molecule type" value="Genomic_DNA"/>
</dbReference>
<sequence length="81" mass="9204">MAGSTATSRGPVIRLQGGPRDRWEYYEQDFLDCVRSAQVMGQLHGRPIDHPSSWPLSYERPMSGLIWVWRPGQNCHPNPIG</sequence>
<evidence type="ECO:0000313" key="2">
    <source>
        <dbReference type="Proteomes" id="UP000293342"/>
    </source>
</evidence>
<protein>
    <submittedName>
        <fullName evidence="1">Uncharacterized protein</fullName>
    </submittedName>
</protein>
<reference evidence="1 2" key="1">
    <citation type="submission" date="2019-02" db="EMBL/GenBank/DDBJ databases">
        <title>Kribbella capetownensis sp. nov. and Kribbella speibonae sp. nov., isolated from soil.</title>
        <authorList>
            <person name="Curtis S.M."/>
            <person name="Norton I."/>
            <person name="Everest G.J."/>
            <person name="Meyers P.R."/>
        </authorList>
    </citation>
    <scope>NUCLEOTIDE SEQUENCE [LARGE SCALE GENOMIC DNA]</scope>
    <source>
        <strain evidence="1 2">YM53</strain>
    </source>
</reference>
<accession>A0A4R0IM30</accession>
<evidence type="ECO:0000313" key="1">
    <source>
        <dbReference type="EMBL" id="TCC33867.1"/>
    </source>
</evidence>
<comment type="caution">
    <text evidence="1">The sequence shown here is derived from an EMBL/GenBank/DDBJ whole genome shotgun (WGS) entry which is preliminary data.</text>
</comment>
<keyword evidence="2" id="KW-1185">Reference proteome</keyword>
<gene>
    <name evidence="1" type="ORF">E0H75_42165</name>
</gene>
<name>A0A4R0IM30_9ACTN</name>
<organism evidence="1 2">
    <name type="scientific">Kribbella capetownensis</name>
    <dbReference type="NCBI Taxonomy" id="1572659"/>
    <lineage>
        <taxon>Bacteria</taxon>
        <taxon>Bacillati</taxon>
        <taxon>Actinomycetota</taxon>
        <taxon>Actinomycetes</taxon>
        <taxon>Propionibacteriales</taxon>
        <taxon>Kribbellaceae</taxon>
        <taxon>Kribbella</taxon>
    </lineage>
</organism>
<dbReference type="RefSeq" id="WP_131519354.1">
    <property type="nucleotide sequence ID" value="NZ_SJKD01000019.1"/>
</dbReference>
<dbReference type="OrthoDB" id="3985792at2"/>
<proteinExistence type="predicted"/>
<dbReference type="Proteomes" id="UP000293342">
    <property type="component" value="Unassembled WGS sequence"/>
</dbReference>